<reference evidence="1" key="1">
    <citation type="submission" date="2021-01" db="EMBL/GenBank/DDBJ databases">
        <title>Chromosome-level genome assembly of a human fungal pathogen reveals clustering of transcriptionally co-regulated genes.</title>
        <authorList>
            <person name="Voorhies M."/>
            <person name="Cohen S."/>
            <person name="Shea T.P."/>
            <person name="Petrus S."/>
            <person name="Munoz J.F."/>
            <person name="Poplawski S."/>
            <person name="Goldman W.E."/>
            <person name="Michael T."/>
            <person name="Cuomo C.A."/>
            <person name="Sil A."/>
            <person name="Beyhan S."/>
        </authorList>
    </citation>
    <scope>NUCLEOTIDE SEQUENCE</scope>
    <source>
        <strain evidence="1">H88</strain>
    </source>
</reference>
<organism evidence="1 2">
    <name type="scientific">Ajellomyces capsulatus (strain H88)</name>
    <name type="common">Darling's disease fungus</name>
    <name type="synonym">Histoplasma capsulatum</name>
    <dbReference type="NCBI Taxonomy" id="544711"/>
    <lineage>
        <taxon>Eukaryota</taxon>
        <taxon>Fungi</taxon>
        <taxon>Dikarya</taxon>
        <taxon>Ascomycota</taxon>
        <taxon>Pezizomycotina</taxon>
        <taxon>Eurotiomycetes</taxon>
        <taxon>Eurotiomycetidae</taxon>
        <taxon>Onygenales</taxon>
        <taxon>Ajellomycetaceae</taxon>
        <taxon>Histoplasma</taxon>
    </lineage>
</organism>
<proteinExistence type="predicted"/>
<dbReference type="Proteomes" id="UP000663419">
    <property type="component" value="Chromosome 2"/>
</dbReference>
<evidence type="ECO:0000313" key="1">
    <source>
        <dbReference type="EMBL" id="QSS50862.1"/>
    </source>
</evidence>
<accession>A0A8A1LFV7</accession>
<name>A0A8A1LFV7_AJEC8</name>
<sequence length="93" mass="10154">MLASCISQHVKISTFKGRGQRTHPEIFLQQGCCGSLAQRELDLLASLGLAEMAISHCGKSDRIWLGPRYEALKFFDQGESGLVDIGTNTLPGF</sequence>
<dbReference type="EMBL" id="CP069103">
    <property type="protein sequence ID" value="QSS50862.1"/>
    <property type="molecule type" value="Genomic_DNA"/>
</dbReference>
<protein>
    <submittedName>
        <fullName evidence="1">Uncharacterized protein</fullName>
    </submittedName>
</protein>
<gene>
    <name evidence="1" type="ORF">I7I53_06028</name>
</gene>
<evidence type="ECO:0000313" key="2">
    <source>
        <dbReference type="Proteomes" id="UP000663419"/>
    </source>
</evidence>
<dbReference type="VEuPathDB" id="FungiDB:I7I53_06028"/>
<dbReference type="AlphaFoldDB" id="A0A8A1LFV7"/>